<dbReference type="Proteomes" id="UP000217994">
    <property type="component" value="Unassembled WGS sequence"/>
</dbReference>
<proteinExistence type="predicted"/>
<feature type="chain" id="PRO_5012223986" description="Lipoprotein" evidence="2">
    <location>
        <begin position="23"/>
        <end position="71"/>
    </location>
</feature>
<protein>
    <recommendedName>
        <fullName evidence="5">Lipoprotein</fullName>
    </recommendedName>
</protein>
<sequence>MKKFLYVAALTAVMALAACSHADDDDVGSTPGNAASASGSVAASDGSAAASDDSASANDTASASPASGASR</sequence>
<dbReference type="PROSITE" id="PS51257">
    <property type="entry name" value="PROKAR_LIPOPROTEIN"/>
    <property type="match status" value="1"/>
</dbReference>
<evidence type="ECO:0000256" key="1">
    <source>
        <dbReference type="SAM" id="MobiDB-lite"/>
    </source>
</evidence>
<reference evidence="3 4" key="1">
    <citation type="submission" date="2017-01" db="EMBL/GenBank/DDBJ databases">
        <title>Whole-Genome Shotgun Sequencing of Two beta-Proteobacterial Species in Search of the Bulgecin Biosynthetic Cluster.</title>
        <authorList>
            <person name="Horsman M.E."/>
            <person name="Marous D.R."/>
            <person name="Li R."/>
            <person name="Oliver R.A."/>
            <person name="Byun B."/>
            <person name="Emrich S.J."/>
            <person name="Boggess B."/>
            <person name="Townsend C.A."/>
            <person name="Mobashery S."/>
        </authorList>
    </citation>
    <scope>NUCLEOTIDE SEQUENCE [LARGE SCALE GENOMIC DNA]</scope>
    <source>
        <strain evidence="3 4">ATCC 31433</strain>
    </source>
</reference>
<name>A0A2A4FFJ4_9BURK</name>
<gene>
    <name evidence="3" type="ORF">BZL54_09790</name>
</gene>
<evidence type="ECO:0000313" key="4">
    <source>
        <dbReference type="Proteomes" id="UP000217994"/>
    </source>
</evidence>
<feature type="region of interest" description="Disordered" evidence="1">
    <location>
        <begin position="22"/>
        <end position="71"/>
    </location>
</feature>
<feature type="signal peptide" evidence="2">
    <location>
        <begin position="1"/>
        <end position="22"/>
    </location>
</feature>
<comment type="caution">
    <text evidence="3">The sequence shown here is derived from an EMBL/GenBank/DDBJ whole genome shotgun (WGS) entry which is preliminary data.</text>
</comment>
<organism evidence="3 4">
    <name type="scientific">Burkholderia ubonensis subsp. mesacidophila</name>
    <dbReference type="NCBI Taxonomy" id="265293"/>
    <lineage>
        <taxon>Bacteria</taxon>
        <taxon>Pseudomonadati</taxon>
        <taxon>Pseudomonadota</taxon>
        <taxon>Betaproteobacteria</taxon>
        <taxon>Burkholderiales</taxon>
        <taxon>Burkholderiaceae</taxon>
        <taxon>Burkholderia</taxon>
        <taxon>Burkholderia cepacia complex</taxon>
    </lineage>
</organism>
<keyword evidence="2" id="KW-0732">Signal</keyword>
<evidence type="ECO:0000256" key="2">
    <source>
        <dbReference type="SAM" id="SignalP"/>
    </source>
</evidence>
<feature type="compositionally biased region" description="Low complexity" evidence="1">
    <location>
        <begin position="34"/>
        <end position="71"/>
    </location>
</feature>
<evidence type="ECO:0000313" key="3">
    <source>
        <dbReference type="EMBL" id="PCE32503.1"/>
    </source>
</evidence>
<dbReference type="AlphaFoldDB" id="A0A2A4FFJ4"/>
<dbReference type="EMBL" id="MTZU01000026">
    <property type="protein sequence ID" value="PCE32503.1"/>
    <property type="molecule type" value="Genomic_DNA"/>
</dbReference>
<accession>A0A2A4FFJ4</accession>
<evidence type="ECO:0008006" key="5">
    <source>
        <dbReference type="Google" id="ProtNLM"/>
    </source>
</evidence>